<protein>
    <submittedName>
        <fullName evidence="1">Uncharacterized protein</fullName>
    </submittedName>
</protein>
<dbReference type="EnsemblMetazoa" id="BGLB034840-RA">
    <property type="protein sequence ID" value="BGLB034840-PA"/>
    <property type="gene ID" value="BGLB034840"/>
</dbReference>
<dbReference type="OrthoDB" id="6050552at2759"/>
<dbReference type="AlphaFoldDB" id="A0A2C9LTL1"/>
<evidence type="ECO:0000313" key="1">
    <source>
        <dbReference type="EnsemblMetazoa" id="BGLB034840-PA"/>
    </source>
</evidence>
<reference evidence="1" key="1">
    <citation type="submission" date="2020-05" db="UniProtKB">
        <authorList>
            <consortium name="EnsemblMetazoa"/>
        </authorList>
    </citation>
    <scope>IDENTIFICATION</scope>
    <source>
        <strain evidence="1">BB02</strain>
    </source>
</reference>
<accession>A0A2C9LTL1</accession>
<dbReference type="VEuPathDB" id="VectorBase:BGLAX_028520"/>
<sequence>MEYGHNCLENCQTKCGKDCAERVFGECEVCPVGSWGRHCQQSCIHCKEDCHKSFGNCSRCVAGYKFPNIGCPDACGHNEYGENCEGICNEKCNGSDCYERIFGECQKCADFNWGLRCEESCPNCIDACNSSTGACSSCIAGFKGHQSGCNTECGANEYGENCAQSCQAKCGKDCYERRFGECEKCPDRKWGLGCADSCENCREDCDKSYGTCVHCKAGFKRPDKGCIVPCGPNEYGEDCIGNCQEKCGKDCFERQHGICNGDQYGAWEDWSCSRDCSDSLQHRKR</sequence>
<evidence type="ECO:0000313" key="2">
    <source>
        <dbReference type="Proteomes" id="UP000076420"/>
    </source>
</evidence>
<dbReference type="Proteomes" id="UP000076420">
    <property type="component" value="Unassembled WGS sequence"/>
</dbReference>
<gene>
    <name evidence="1" type="primary">106079577</name>
</gene>
<dbReference type="KEGG" id="bgt:106079577"/>
<dbReference type="VEuPathDB" id="VectorBase:BGLB034840"/>
<proteinExistence type="predicted"/>
<organism evidence="1 2">
    <name type="scientific">Biomphalaria glabrata</name>
    <name type="common">Bloodfluke planorb</name>
    <name type="synonym">Freshwater snail</name>
    <dbReference type="NCBI Taxonomy" id="6526"/>
    <lineage>
        <taxon>Eukaryota</taxon>
        <taxon>Metazoa</taxon>
        <taxon>Spiralia</taxon>
        <taxon>Lophotrochozoa</taxon>
        <taxon>Mollusca</taxon>
        <taxon>Gastropoda</taxon>
        <taxon>Heterobranchia</taxon>
        <taxon>Euthyneura</taxon>
        <taxon>Panpulmonata</taxon>
        <taxon>Hygrophila</taxon>
        <taxon>Lymnaeoidea</taxon>
        <taxon>Planorbidae</taxon>
        <taxon>Biomphalaria</taxon>
    </lineage>
</organism>
<name>A0A2C9LTL1_BIOGL</name>